<name>A0ABV9KQY5_9BACT</name>
<keyword evidence="2" id="KW-1185">Reference proteome</keyword>
<proteinExistence type="predicted"/>
<organism evidence="1 2">
    <name type="scientific">Dysgonomonas termitidis</name>
    <dbReference type="NCBI Taxonomy" id="1516126"/>
    <lineage>
        <taxon>Bacteria</taxon>
        <taxon>Pseudomonadati</taxon>
        <taxon>Bacteroidota</taxon>
        <taxon>Bacteroidia</taxon>
        <taxon>Bacteroidales</taxon>
        <taxon>Dysgonomonadaceae</taxon>
        <taxon>Dysgonomonas</taxon>
    </lineage>
</organism>
<evidence type="ECO:0000313" key="2">
    <source>
        <dbReference type="Proteomes" id="UP001596023"/>
    </source>
</evidence>
<dbReference type="EMBL" id="JBHSGN010000005">
    <property type="protein sequence ID" value="MFC4672224.1"/>
    <property type="molecule type" value="Genomic_DNA"/>
</dbReference>
<dbReference type="RefSeq" id="WP_379993404.1">
    <property type="nucleotide sequence ID" value="NZ_JBHSGN010000005.1"/>
</dbReference>
<dbReference type="Proteomes" id="UP001596023">
    <property type="component" value="Unassembled WGS sequence"/>
</dbReference>
<evidence type="ECO:0008006" key="3">
    <source>
        <dbReference type="Google" id="ProtNLM"/>
    </source>
</evidence>
<accession>A0ABV9KQY5</accession>
<gene>
    <name evidence="1" type="ORF">ACFO6W_00805</name>
</gene>
<comment type="caution">
    <text evidence="1">The sequence shown here is derived from an EMBL/GenBank/DDBJ whole genome shotgun (WGS) entry which is preliminary data.</text>
</comment>
<evidence type="ECO:0000313" key="1">
    <source>
        <dbReference type="EMBL" id="MFC4672224.1"/>
    </source>
</evidence>
<protein>
    <recommendedName>
        <fullName evidence="3">DUF4595 domain-containing protein</fullName>
    </recommendedName>
</protein>
<reference evidence="2" key="1">
    <citation type="journal article" date="2019" name="Int. J. Syst. Evol. Microbiol.">
        <title>The Global Catalogue of Microorganisms (GCM) 10K type strain sequencing project: providing services to taxonomists for standard genome sequencing and annotation.</title>
        <authorList>
            <consortium name="The Broad Institute Genomics Platform"/>
            <consortium name="The Broad Institute Genome Sequencing Center for Infectious Disease"/>
            <person name="Wu L."/>
            <person name="Ma J."/>
        </authorList>
    </citation>
    <scope>NUCLEOTIDE SEQUENCE [LARGE SCALE GENOMIC DNA]</scope>
    <source>
        <strain evidence="2">CCUG 66188</strain>
    </source>
</reference>
<sequence>MKRFILTSLIGILSAGFALYAQTKQLVRINSVNTKEIIDLRYNNKNQLTYFVEKGVVTFREFTFKYDKISNLLSECIMNQDRGELVTNSKYTYNDGYIAEDVISTGKQVKEKKVTDHLRIHIDDRGRLTKTVFEDGKPWEEFIYDENNNLVTYTQHAATNEGSKITVFKFNNDKSAFLNIESIPAWFWTWHVNSMRWCGDFIGKNNPHEFTTEDPRYGTDIIEVTYEYNSDGYPVKQFYNGELVREMTYKSLKD</sequence>